<feature type="transmembrane region" description="Helical" evidence="2">
    <location>
        <begin position="12"/>
        <end position="30"/>
    </location>
</feature>
<evidence type="ECO:0000313" key="3">
    <source>
        <dbReference type="EMBL" id="TWU60728.1"/>
    </source>
</evidence>
<proteinExistence type="predicted"/>
<name>A0A5C6FH10_9BACT</name>
<sequence length="193" mass="21568">MIDRQTKDLRDFGWLAQAWPIPLMGLFVLLTTGCGSLLTPHQATYQYDPCQCLGSCAGYTETNWTSLDGCRGEPSTPHPRVPVEEYFPVSKVAPNNDELLLNEATVVGKAILMKEASEAAKEVSRRLASEEGQEVIQAGYFSRSTQQETNASQWQTAPRGAESTFEKPEADEDRIDKNRHDKQLVEVTVEYLQ</sequence>
<dbReference type="EMBL" id="SJPW01000001">
    <property type="protein sequence ID" value="TWU60728.1"/>
    <property type="molecule type" value="Genomic_DNA"/>
</dbReference>
<accession>A0A5C6FH10</accession>
<evidence type="ECO:0000256" key="1">
    <source>
        <dbReference type="SAM" id="MobiDB-lite"/>
    </source>
</evidence>
<keyword evidence="2" id="KW-1133">Transmembrane helix</keyword>
<dbReference type="PROSITE" id="PS51257">
    <property type="entry name" value="PROKAR_LIPOPROTEIN"/>
    <property type="match status" value="1"/>
</dbReference>
<gene>
    <name evidence="3" type="ORF">Poly51_10090</name>
</gene>
<feature type="region of interest" description="Disordered" evidence="1">
    <location>
        <begin position="140"/>
        <end position="181"/>
    </location>
</feature>
<evidence type="ECO:0000313" key="4">
    <source>
        <dbReference type="Proteomes" id="UP000318288"/>
    </source>
</evidence>
<dbReference type="RefSeq" id="WP_146454738.1">
    <property type="nucleotide sequence ID" value="NZ_SJPW01000001.1"/>
</dbReference>
<dbReference type="Proteomes" id="UP000318288">
    <property type="component" value="Unassembled WGS sequence"/>
</dbReference>
<feature type="compositionally biased region" description="Polar residues" evidence="1">
    <location>
        <begin position="142"/>
        <end position="156"/>
    </location>
</feature>
<reference evidence="3 4" key="1">
    <citation type="submission" date="2019-02" db="EMBL/GenBank/DDBJ databases">
        <title>Deep-cultivation of Planctomycetes and their phenomic and genomic characterization uncovers novel biology.</title>
        <authorList>
            <person name="Wiegand S."/>
            <person name="Jogler M."/>
            <person name="Boedeker C."/>
            <person name="Pinto D."/>
            <person name="Vollmers J."/>
            <person name="Rivas-Marin E."/>
            <person name="Kohn T."/>
            <person name="Peeters S.H."/>
            <person name="Heuer A."/>
            <person name="Rast P."/>
            <person name="Oberbeckmann S."/>
            <person name="Bunk B."/>
            <person name="Jeske O."/>
            <person name="Meyerdierks A."/>
            <person name="Storesund J.E."/>
            <person name="Kallscheuer N."/>
            <person name="Luecker S."/>
            <person name="Lage O.M."/>
            <person name="Pohl T."/>
            <person name="Merkel B.J."/>
            <person name="Hornburger P."/>
            <person name="Mueller R.-W."/>
            <person name="Bruemmer F."/>
            <person name="Labrenz M."/>
            <person name="Spormann A.M."/>
            <person name="Op Den Camp H."/>
            <person name="Overmann J."/>
            <person name="Amann R."/>
            <person name="Jetten M.S.M."/>
            <person name="Mascher T."/>
            <person name="Medema M.H."/>
            <person name="Devos D.P."/>
            <person name="Kaster A.-K."/>
            <person name="Ovreas L."/>
            <person name="Rohde M."/>
            <person name="Galperin M.Y."/>
            <person name="Jogler C."/>
        </authorList>
    </citation>
    <scope>NUCLEOTIDE SEQUENCE [LARGE SCALE GENOMIC DNA]</scope>
    <source>
        <strain evidence="3 4">Poly51</strain>
    </source>
</reference>
<comment type="caution">
    <text evidence="3">The sequence shown here is derived from an EMBL/GenBank/DDBJ whole genome shotgun (WGS) entry which is preliminary data.</text>
</comment>
<keyword evidence="2" id="KW-0472">Membrane</keyword>
<keyword evidence="4" id="KW-1185">Reference proteome</keyword>
<dbReference type="AlphaFoldDB" id="A0A5C6FH10"/>
<protein>
    <submittedName>
        <fullName evidence="3">Uncharacterized protein</fullName>
    </submittedName>
</protein>
<dbReference type="OrthoDB" id="10012090at2"/>
<feature type="compositionally biased region" description="Basic and acidic residues" evidence="1">
    <location>
        <begin position="164"/>
        <end position="181"/>
    </location>
</feature>
<organism evidence="3 4">
    <name type="scientific">Rubripirellula tenax</name>
    <dbReference type="NCBI Taxonomy" id="2528015"/>
    <lineage>
        <taxon>Bacteria</taxon>
        <taxon>Pseudomonadati</taxon>
        <taxon>Planctomycetota</taxon>
        <taxon>Planctomycetia</taxon>
        <taxon>Pirellulales</taxon>
        <taxon>Pirellulaceae</taxon>
        <taxon>Rubripirellula</taxon>
    </lineage>
</organism>
<keyword evidence="2" id="KW-0812">Transmembrane</keyword>
<evidence type="ECO:0000256" key="2">
    <source>
        <dbReference type="SAM" id="Phobius"/>
    </source>
</evidence>